<evidence type="ECO:0000313" key="2">
    <source>
        <dbReference type="EMBL" id="EAY25033.1"/>
    </source>
</evidence>
<organism evidence="2 3">
    <name type="scientific">Microscilla marina ATCC 23134</name>
    <dbReference type="NCBI Taxonomy" id="313606"/>
    <lineage>
        <taxon>Bacteria</taxon>
        <taxon>Pseudomonadati</taxon>
        <taxon>Bacteroidota</taxon>
        <taxon>Cytophagia</taxon>
        <taxon>Cytophagales</taxon>
        <taxon>Microscillaceae</taxon>
        <taxon>Microscilla</taxon>
    </lineage>
</organism>
<dbReference type="PANTHER" id="PTHR31480">
    <property type="entry name" value="BIFUNCTIONAL LYCOPENE CYCLASE/PHYTOENE SYNTHASE"/>
    <property type="match status" value="1"/>
</dbReference>
<dbReference type="eggNOG" id="COG1562">
    <property type="taxonomic scope" value="Bacteria"/>
</dbReference>
<keyword evidence="3" id="KW-1185">Reference proteome</keyword>
<dbReference type="InterPro" id="IPR033904">
    <property type="entry name" value="Trans_IPPS_HH"/>
</dbReference>
<dbReference type="OrthoDB" id="9787280at2"/>
<name>A1ZX52_MICM2</name>
<comment type="caution">
    <text evidence="2">The sequence shown here is derived from an EMBL/GenBank/DDBJ whole genome shotgun (WGS) entry which is preliminary data.</text>
</comment>
<dbReference type="Gene3D" id="1.10.600.10">
    <property type="entry name" value="Farnesyl Diphosphate Synthase"/>
    <property type="match status" value="1"/>
</dbReference>
<dbReference type="CDD" id="cd00683">
    <property type="entry name" value="Trans_IPPS_HH"/>
    <property type="match status" value="1"/>
</dbReference>
<dbReference type="AlphaFoldDB" id="A1ZX52"/>
<keyword evidence="1" id="KW-0808">Transferase</keyword>
<protein>
    <submittedName>
        <fullName evidence="2">Phytoene synthase</fullName>
    </submittedName>
</protein>
<dbReference type="PROSITE" id="PS01045">
    <property type="entry name" value="SQUALEN_PHYTOEN_SYN_2"/>
    <property type="match status" value="1"/>
</dbReference>
<dbReference type="GO" id="GO:0016117">
    <property type="term" value="P:carotenoid biosynthetic process"/>
    <property type="evidence" value="ECO:0007669"/>
    <property type="project" value="UniProtKB-ARBA"/>
</dbReference>
<dbReference type="Proteomes" id="UP000004095">
    <property type="component" value="Unassembled WGS sequence"/>
</dbReference>
<evidence type="ECO:0000256" key="1">
    <source>
        <dbReference type="ARBA" id="ARBA00022679"/>
    </source>
</evidence>
<dbReference type="SFLD" id="SFLDS00005">
    <property type="entry name" value="Isoprenoid_Synthase_Type_I"/>
    <property type="match status" value="1"/>
</dbReference>
<accession>A1ZX52</accession>
<dbReference type="SFLD" id="SFLDG01018">
    <property type="entry name" value="Squalene/Phytoene_Synthase_Lik"/>
    <property type="match status" value="1"/>
</dbReference>
<proteinExistence type="predicted"/>
<dbReference type="InterPro" id="IPR002060">
    <property type="entry name" value="Squ/phyt_synthse"/>
</dbReference>
<dbReference type="Pfam" id="PF00494">
    <property type="entry name" value="SQS_PSY"/>
    <property type="match status" value="1"/>
</dbReference>
<evidence type="ECO:0000313" key="3">
    <source>
        <dbReference type="Proteomes" id="UP000004095"/>
    </source>
</evidence>
<dbReference type="InterPro" id="IPR044843">
    <property type="entry name" value="Trans_IPPS_bact-type"/>
</dbReference>
<dbReference type="GO" id="GO:0051996">
    <property type="term" value="F:squalene synthase [NAD(P)H] activity"/>
    <property type="evidence" value="ECO:0007669"/>
    <property type="project" value="InterPro"/>
</dbReference>
<dbReference type="InterPro" id="IPR008949">
    <property type="entry name" value="Isoprenoid_synthase_dom_sf"/>
</dbReference>
<dbReference type="EMBL" id="AAWS01000056">
    <property type="protein sequence ID" value="EAY25033.1"/>
    <property type="molecule type" value="Genomic_DNA"/>
</dbReference>
<dbReference type="RefSeq" id="WP_002703628.1">
    <property type="nucleotide sequence ID" value="NZ_AAWS01000056.1"/>
</dbReference>
<dbReference type="SFLD" id="SFLDG01212">
    <property type="entry name" value="Phytoene_synthase_like"/>
    <property type="match status" value="1"/>
</dbReference>
<dbReference type="InterPro" id="IPR019845">
    <property type="entry name" value="Squalene/phytoene_synthase_CS"/>
</dbReference>
<gene>
    <name evidence="2" type="ORF">M23134_07222</name>
</gene>
<sequence>MKSLYDKVSYKCSKLVTNNYSTSFSLGISFLSQKIRKSVYAIYGFVRFADEIVDTFHGYDKKDLLDRFKQETYQAIDEKISLNPILNSFQQTVNEFNIERELIDTFLKSMEMDLVGINYDQEGYEEYILGSAEVVGLMCLRVFCEGDAAKYDSLKYGAMRLGSAFQKINFLRDLKQDYKELGRTYFPGVDISEFGEINKKEIEEDIEKDFRDGYEGIKGLPKHARFGVYMAYVYYYSLFKKIQNTPPRQIMSARIRISNRRKYMLFFSSYVKHSLNMI</sequence>
<dbReference type="GO" id="GO:0004311">
    <property type="term" value="F:geranylgeranyl diphosphate synthase activity"/>
    <property type="evidence" value="ECO:0007669"/>
    <property type="project" value="InterPro"/>
</dbReference>
<reference evidence="2 3" key="1">
    <citation type="submission" date="2007-01" db="EMBL/GenBank/DDBJ databases">
        <authorList>
            <person name="Haygood M."/>
            <person name="Podell S."/>
            <person name="Anderson C."/>
            <person name="Hopkinson B."/>
            <person name="Roe K."/>
            <person name="Barbeau K."/>
            <person name="Gaasterland T."/>
            <person name="Ferriera S."/>
            <person name="Johnson J."/>
            <person name="Kravitz S."/>
            <person name="Beeson K."/>
            <person name="Sutton G."/>
            <person name="Rogers Y.-H."/>
            <person name="Friedman R."/>
            <person name="Frazier M."/>
            <person name="Venter J.C."/>
        </authorList>
    </citation>
    <scope>NUCLEOTIDE SEQUENCE [LARGE SCALE GENOMIC DNA]</scope>
    <source>
        <strain evidence="2 3">ATCC 23134</strain>
    </source>
</reference>
<dbReference type="SUPFAM" id="SSF48576">
    <property type="entry name" value="Terpenoid synthases"/>
    <property type="match status" value="1"/>
</dbReference>